<dbReference type="InterPro" id="IPR000994">
    <property type="entry name" value="Pept_M24"/>
</dbReference>
<dbReference type="InterPro" id="IPR000587">
    <property type="entry name" value="Creatinase_N"/>
</dbReference>
<evidence type="ECO:0000313" key="8">
    <source>
        <dbReference type="Proteomes" id="UP001497497"/>
    </source>
</evidence>
<evidence type="ECO:0000256" key="1">
    <source>
        <dbReference type="ARBA" id="ARBA00008766"/>
    </source>
</evidence>
<keyword evidence="3" id="KW-0378">Hydrolase</keyword>
<dbReference type="Proteomes" id="UP001497497">
    <property type="component" value="Unassembled WGS sequence"/>
</dbReference>
<dbReference type="Pfam" id="PF01321">
    <property type="entry name" value="Creatinase_N"/>
    <property type="match status" value="1"/>
</dbReference>
<comment type="caution">
    <text evidence="7">The sequence shown here is derived from an EMBL/GenBank/DDBJ whole genome shotgun (WGS) entry which is preliminary data.</text>
</comment>
<keyword evidence="8" id="KW-1185">Reference proteome</keyword>
<evidence type="ECO:0000259" key="5">
    <source>
        <dbReference type="Pfam" id="PF01321"/>
    </source>
</evidence>
<dbReference type="GO" id="GO:0046872">
    <property type="term" value="F:metal ion binding"/>
    <property type="evidence" value="ECO:0007669"/>
    <property type="project" value="UniProtKB-KW"/>
</dbReference>
<comment type="similarity">
    <text evidence="1">Belongs to the peptidase M24B family.</text>
</comment>
<dbReference type="PANTHER" id="PTHR43763:SF6">
    <property type="entry name" value="XAA-PRO AMINOPEPTIDASE 1"/>
    <property type="match status" value="1"/>
</dbReference>
<evidence type="ECO:0000259" key="6">
    <source>
        <dbReference type="Pfam" id="PF16188"/>
    </source>
</evidence>
<evidence type="ECO:0008006" key="9">
    <source>
        <dbReference type="Google" id="ProtNLM"/>
    </source>
</evidence>
<feature type="domain" description="Peptidase M24 C-terminal" evidence="6">
    <location>
        <begin position="542"/>
        <end position="606"/>
    </location>
</feature>
<dbReference type="Gene3D" id="3.90.230.10">
    <property type="entry name" value="Creatinase/methionine aminopeptidase superfamily"/>
    <property type="match status" value="1"/>
</dbReference>
<dbReference type="FunFam" id="3.40.350.10:FF:000001">
    <property type="entry name" value="Putative xaa-Pro aminopeptidase 1"/>
    <property type="match status" value="1"/>
</dbReference>
<evidence type="ECO:0000259" key="4">
    <source>
        <dbReference type="Pfam" id="PF00557"/>
    </source>
</evidence>
<dbReference type="FunFam" id="3.90.230.10:FF:000004">
    <property type="entry name" value="xaa-Pro aminopeptidase 1 isoform X1"/>
    <property type="match status" value="1"/>
</dbReference>
<dbReference type="Pfam" id="PF00557">
    <property type="entry name" value="Peptidase_M24"/>
    <property type="match status" value="1"/>
</dbReference>
<gene>
    <name evidence="7" type="ORF">GSLYS_00010276001</name>
</gene>
<proteinExistence type="inferred from homology"/>
<name>A0AAV2HW89_LYMST</name>
<sequence length="607" mass="67771">MNKNGILSQLRALMHNNLHVIQPLHAYIIPTGDAHQSEYVADCDNRRAFISGFTGSSGTAIVTTNQAALWTDGRYYLQAEQQLTSDWQLMKSGLPDTPTESKWLNSVLPVGGRVGCDPSLLSIDKWKPLSKQLKSNGHVLVSVEENLVDLLWQDRPDPPTSDLIILTDEETGRSSWQEKVSKVREKLVEEKASGVVVTALDEVAWLFNMRGADISYNPVFFSFVIITMDSIHLFINSEKLTDHVRAHLNGVEFHPYEKVYTFLGDLVENESSSKIWISGNSSFAIYNQIPKHKVLLSPSPLALLKCVKTESELAGMERAQVKDAVALCEFLLWLEKEVPKGTVTEISAADEAENLRSKQADFISLSFDTISSIGPHGAIIHYKPKPETNALITTDQIYLVDSGAQYRDGTTDTTRTIHLGTPSKHEQECYTRVLKGHINLSSAIFPSGIKGQMLDTLARQYLWEAGLDYRHGTGHGVGAFLGVHEGPCGISYRVSPNEVDLQENMVLTDEPGYYEDGKFGIRIENCIKVKKTNTQHNFGGKGFLTFEPITVVPIQTKMIDASLLTEKEIQWLNDYHEKVRNIVGSELKQQGKMDVYHWLLQATEPLG</sequence>
<reference evidence="7 8" key="1">
    <citation type="submission" date="2024-04" db="EMBL/GenBank/DDBJ databases">
        <authorList>
            <consortium name="Genoscope - CEA"/>
            <person name="William W."/>
        </authorList>
    </citation>
    <scope>NUCLEOTIDE SEQUENCE [LARGE SCALE GENOMIC DNA]</scope>
</reference>
<protein>
    <recommendedName>
        <fullName evidence="9">Xaa-Pro aminopeptidase 1</fullName>
    </recommendedName>
</protein>
<dbReference type="InterPro" id="IPR050422">
    <property type="entry name" value="X-Pro_aminopeptidase_P"/>
</dbReference>
<organism evidence="7 8">
    <name type="scientific">Lymnaea stagnalis</name>
    <name type="common">Great pond snail</name>
    <name type="synonym">Helix stagnalis</name>
    <dbReference type="NCBI Taxonomy" id="6523"/>
    <lineage>
        <taxon>Eukaryota</taxon>
        <taxon>Metazoa</taxon>
        <taxon>Spiralia</taxon>
        <taxon>Lophotrochozoa</taxon>
        <taxon>Mollusca</taxon>
        <taxon>Gastropoda</taxon>
        <taxon>Heterobranchia</taxon>
        <taxon>Euthyneura</taxon>
        <taxon>Panpulmonata</taxon>
        <taxon>Hygrophila</taxon>
        <taxon>Lymnaeoidea</taxon>
        <taxon>Lymnaeidae</taxon>
        <taxon>Lymnaea</taxon>
    </lineage>
</organism>
<evidence type="ECO:0000313" key="7">
    <source>
        <dbReference type="EMBL" id="CAL1536363.1"/>
    </source>
</evidence>
<dbReference type="InterPro" id="IPR032416">
    <property type="entry name" value="Peptidase_M24_C"/>
</dbReference>
<dbReference type="CDD" id="cd01085">
    <property type="entry name" value="APP"/>
    <property type="match status" value="1"/>
</dbReference>
<dbReference type="PANTHER" id="PTHR43763">
    <property type="entry name" value="XAA-PRO AMINOPEPTIDASE 1"/>
    <property type="match status" value="1"/>
</dbReference>
<evidence type="ECO:0000256" key="3">
    <source>
        <dbReference type="ARBA" id="ARBA00022801"/>
    </source>
</evidence>
<dbReference type="InterPro" id="IPR036005">
    <property type="entry name" value="Creatinase/aminopeptidase-like"/>
</dbReference>
<feature type="domain" description="Peptidase M24" evidence="4">
    <location>
        <begin position="315"/>
        <end position="530"/>
    </location>
</feature>
<dbReference type="SUPFAM" id="SSF55920">
    <property type="entry name" value="Creatinase/aminopeptidase"/>
    <property type="match status" value="1"/>
</dbReference>
<dbReference type="EMBL" id="CAXITT010000227">
    <property type="protein sequence ID" value="CAL1536363.1"/>
    <property type="molecule type" value="Genomic_DNA"/>
</dbReference>
<accession>A0AAV2HW89</accession>
<dbReference type="Pfam" id="PF16188">
    <property type="entry name" value="Peptidase_M24_C"/>
    <property type="match status" value="1"/>
</dbReference>
<evidence type="ECO:0000256" key="2">
    <source>
        <dbReference type="ARBA" id="ARBA00022723"/>
    </source>
</evidence>
<dbReference type="InterPro" id="IPR029149">
    <property type="entry name" value="Creatin/AminoP/Spt16_N"/>
</dbReference>
<dbReference type="Pfam" id="PF16189">
    <property type="entry name" value="Creatinase_N_2"/>
    <property type="match status" value="1"/>
</dbReference>
<dbReference type="InterPro" id="IPR033740">
    <property type="entry name" value="Pept_M24B"/>
</dbReference>
<feature type="domain" description="Creatinase N-terminal" evidence="5">
    <location>
        <begin position="45"/>
        <end position="145"/>
    </location>
</feature>
<dbReference type="Gene3D" id="3.40.350.10">
    <property type="entry name" value="Creatinase/prolidase N-terminal domain"/>
    <property type="match status" value="2"/>
</dbReference>
<dbReference type="GO" id="GO:0070006">
    <property type="term" value="F:metalloaminopeptidase activity"/>
    <property type="evidence" value="ECO:0007669"/>
    <property type="project" value="InterPro"/>
</dbReference>
<dbReference type="GO" id="GO:0005737">
    <property type="term" value="C:cytoplasm"/>
    <property type="evidence" value="ECO:0007669"/>
    <property type="project" value="UniProtKB-ARBA"/>
</dbReference>
<dbReference type="AlphaFoldDB" id="A0AAV2HW89"/>
<dbReference type="SUPFAM" id="SSF53092">
    <property type="entry name" value="Creatinase/prolidase N-terminal domain"/>
    <property type="match status" value="1"/>
</dbReference>
<keyword evidence="2" id="KW-0479">Metal-binding</keyword>